<sequence>MFQAEANPVSSGSSSDPASSSTSSTQPSFVSVPSAAAPTAADAAGSSSGGDNSTDLNANIGSLLGNQIGQLLRQLPKNMTLPKRNPFNFTLPENFTMPKLSDIKLENGMTALEFAKALMTGTISSNTADTNTPDKGLSDVQSGALNINPFVDGAAMSNALTLAGRDATANSRGIVFGLVGTGRSSNEATALGMTGAKASTDTFVINGGGLNQNAMGSNLAATPQGPADTSVRSAAFNIAGGVTTGGLTNAVGKKAADSAALAAGMTGLGDSYSSLFSNSLTEGDASSNAGLIAGTLTGASKGTVGSVATSAKRSAESQALATSKSAIGSSTSKSASMSTAAQNATSKVGSDAFSGVGNAASISSTTASGLRADAAADSKAYSEAGAANSFAISKAQGVTSASAASNATSQPSAKGIRRAPVLLTQLRLPSLTLSSSKSSSSTFQPKDKNGAAPNFLPAIPSFLNQQTAASRSLPTTLPLLGEALASTVGLKMLLPSTPRIIPQLPTLNQTIEVQAAPACNETEINMNRTANETRLSCNATLNSTSGNTSDPTASLPGLRFFDNLKAMRDKFDAENKENATASSPSPDDLPASNFQRRAAQKASSAKEWFKKASAESGGGAGNSGGSSSSSSSNGGQAASGSGQGDGEAKTGDGKGNGSTGSGGSSGSATKDVCAYLFVEARIRSFLARISHLERLKFHQYYHGAKPTSHDLFKGLSIVCDWWHTQQSPPGIPASVVVYMRLTCRTLSQLEQLAATHLTLRAPLAAAGVAGAVSSPARWRSVRAVSYLHRPEQLPTLMLFAAVWPNLRQLHVSKPQYLQLLHTTAAAAASKAGTAAAAAAAAAAAPGGILSRSPSKQLLQLQTDFTDWLAGPVAAAAAGGSLAPLLNFSGGALAAALAATAAAAAAAAGSGAVEALPQLHTALAGAAAAVVQLTTTSITSFCSSSSSSSSSSSNSGSGSNTHSSGSIQIGSTDGEGSTRSSSTLHGRMASAGATAAATALSSYSPDGAALHLVAGIVLSGCHWPHLQSLSLPRLGLTPAAAQLLAQAAAQWPLLRLLNASHNKLGAAGLQDLLLAAASHWQQLEVLDVRGDKGPAAAQAGAAGEPQQQQRQQVGLMPAVAAAAAVAVGLCCEPWVNSSSSSGSSSSSSKKCVVIGGHMHAPTSHPHGPVSATLLLAGASSSSSSSSSNNSSSSSTHWLGPLGGCCSVVDSGSSRKLPPLHLLVL</sequence>
<evidence type="ECO:0000256" key="1">
    <source>
        <dbReference type="ARBA" id="ARBA00004430"/>
    </source>
</evidence>
<protein>
    <submittedName>
        <fullName evidence="3">Uncharacterized protein</fullName>
    </submittedName>
</protein>
<evidence type="ECO:0000256" key="2">
    <source>
        <dbReference type="SAM" id="MobiDB-lite"/>
    </source>
</evidence>
<dbReference type="GO" id="GO:0005930">
    <property type="term" value="C:axoneme"/>
    <property type="evidence" value="ECO:0007669"/>
    <property type="project" value="UniProtKB-SubCell"/>
</dbReference>
<reference evidence="3 4" key="1">
    <citation type="submission" date="2016-10" db="EMBL/GenBank/DDBJ databases">
        <authorList>
            <person name="Cai Z."/>
        </authorList>
    </citation>
    <scope>NUCLEOTIDE SEQUENCE [LARGE SCALE GENOMIC DNA]</scope>
</reference>
<dbReference type="SUPFAM" id="SSF52047">
    <property type="entry name" value="RNI-like"/>
    <property type="match status" value="1"/>
</dbReference>
<comment type="subcellular location">
    <subcellularLocation>
        <location evidence="1">Cytoplasm</location>
        <location evidence="1">Cytoskeleton</location>
        <location evidence="1">Cilium axoneme</location>
    </subcellularLocation>
</comment>
<dbReference type="AlphaFoldDB" id="A0A383WCL9"/>
<dbReference type="Proteomes" id="UP000256970">
    <property type="component" value="Unassembled WGS sequence"/>
</dbReference>
<feature type="compositionally biased region" description="Polar residues" evidence="2">
    <location>
        <begin position="966"/>
        <end position="983"/>
    </location>
</feature>
<accession>A0A383WCL9</accession>
<feature type="compositionally biased region" description="Gly residues" evidence="2">
    <location>
        <begin position="653"/>
        <end position="665"/>
    </location>
</feature>
<name>A0A383WCL9_TETOB</name>
<feature type="compositionally biased region" description="Low complexity" evidence="2">
    <location>
        <begin position="581"/>
        <end position="592"/>
    </location>
</feature>
<keyword evidence="4" id="KW-1185">Reference proteome</keyword>
<feature type="region of interest" description="Disordered" evidence="2">
    <location>
        <begin position="1"/>
        <end position="53"/>
    </location>
</feature>
<evidence type="ECO:0000313" key="4">
    <source>
        <dbReference type="Proteomes" id="UP000256970"/>
    </source>
</evidence>
<dbReference type="InterPro" id="IPR032675">
    <property type="entry name" value="LRR_dom_sf"/>
</dbReference>
<feature type="region of interest" description="Disordered" evidence="2">
    <location>
        <begin position="941"/>
        <end position="984"/>
    </location>
</feature>
<organism evidence="3 4">
    <name type="scientific">Tetradesmus obliquus</name>
    <name type="common">Green alga</name>
    <name type="synonym">Acutodesmus obliquus</name>
    <dbReference type="NCBI Taxonomy" id="3088"/>
    <lineage>
        <taxon>Eukaryota</taxon>
        <taxon>Viridiplantae</taxon>
        <taxon>Chlorophyta</taxon>
        <taxon>core chlorophytes</taxon>
        <taxon>Chlorophyceae</taxon>
        <taxon>CS clade</taxon>
        <taxon>Sphaeropleales</taxon>
        <taxon>Scenedesmaceae</taxon>
        <taxon>Tetradesmus</taxon>
    </lineage>
</organism>
<dbReference type="EMBL" id="FNXT01001230">
    <property type="protein sequence ID" value="SZX75368.1"/>
    <property type="molecule type" value="Genomic_DNA"/>
</dbReference>
<evidence type="ECO:0000313" key="3">
    <source>
        <dbReference type="EMBL" id="SZX75368.1"/>
    </source>
</evidence>
<feature type="compositionally biased region" description="Low complexity" evidence="2">
    <location>
        <begin position="941"/>
        <end position="965"/>
    </location>
</feature>
<feature type="compositionally biased region" description="Low complexity" evidence="2">
    <location>
        <begin position="625"/>
        <end position="640"/>
    </location>
</feature>
<dbReference type="Gene3D" id="3.80.10.10">
    <property type="entry name" value="Ribonuclease Inhibitor"/>
    <property type="match status" value="1"/>
</dbReference>
<feature type="region of interest" description="Disordered" evidence="2">
    <location>
        <begin position="573"/>
        <end position="668"/>
    </location>
</feature>
<feature type="compositionally biased region" description="Low complexity" evidence="2">
    <location>
        <begin position="8"/>
        <end position="53"/>
    </location>
</feature>
<proteinExistence type="predicted"/>
<gene>
    <name evidence="3" type="ORF">BQ4739_LOCUS15645</name>
</gene>